<feature type="transmembrane region" description="Helical" evidence="5">
    <location>
        <begin position="58"/>
        <end position="76"/>
    </location>
</feature>
<protein>
    <submittedName>
        <fullName evidence="6">MAPEG family protein</fullName>
    </submittedName>
</protein>
<dbReference type="SUPFAM" id="SSF161084">
    <property type="entry name" value="MAPEG domain-like"/>
    <property type="match status" value="1"/>
</dbReference>
<dbReference type="Proteomes" id="UP000199630">
    <property type="component" value="Unassembled WGS sequence"/>
</dbReference>
<dbReference type="RefSeq" id="WP_090057364.1">
    <property type="nucleotide sequence ID" value="NZ_FORH01000001.1"/>
</dbReference>
<feature type="transmembrane region" description="Helical" evidence="5">
    <location>
        <begin position="6"/>
        <end position="28"/>
    </location>
</feature>
<proteinExistence type="predicted"/>
<sequence>MSTPIFALLGFALWTLLILFGAVGVYRWSRILTGRTRLSHWTADPEAGSGIYPRAMRAHMNCIENLPVFGAIVFAIDHMGLQSALLDSLAIVVLLARVAQSLIHILLEQTDRVILIRFLFYFSQIVAMIAMAVTVLAAA</sequence>
<keyword evidence="4 5" id="KW-0472">Membrane</keyword>
<feature type="transmembrane region" description="Helical" evidence="5">
    <location>
        <begin position="119"/>
        <end position="138"/>
    </location>
</feature>
<dbReference type="GO" id="GO:0016020">
    <property type="term" value="C:membrane"/>
    <property type="evidence" value="ECO:0007669"/>
    <property type="project" value="UniProtKB-SubCell"/>
</dbReference>
<keyword evidence="7" id="KW-1185">Reference proteome</keyword>
<evidence type="ECO:0000256" key="1">
    <source>
        <dbReference type="ARBA" id="ARBA00004370"/>
    </source>
</evidence>
<dbReference type="InterPro" id="IPR023352">
    <property type="entry name" value="MAPEG-like_dom_sf"/>
</dbReference>
<dbReference type="EMBL" id="FORH01000001">
    <property type="protein sequence ID" value="SFI72474.1"/>
    <property type="molecule type" value="Genomic_DNA"/>
</dbReference>
<dbReference type="AlphaFoldDB" id="A0A1I3KJ76"/>
<gene>
    <name evidence="6" type="ORF">SAMN04487991_0708</name>
</gene>
<accession>A0A1I3KJ76</accession>
<evidence type="ECO:0000256" key="2">
    <source>
        <dbReference type="ARBA" id="ARBA00022692"/>
    </source>
</evidence>
<dbReference type="InterPro" id="IPR001129">
    <property type="entry name" value="Membr-assoc_MAPEG"/>
</dbReference>
<evidence type="ECO:0000313" key="6">
    <source>
        <dbReference type="EMBL" id="SFI72474.1"/>
    </source>
</evidence>
<evidence type="ECO:0000256" key="3">
    <source>
        <dbReference type="ARBA" id="ARBA00022989"/>
    </source>
</evidence>
<dbReference type="STRING" id="588602.SAMN04487991_0708"/>
<keyword evidence="3 5" id="KW-1133">Transmembrane helix</keyword>
<dbReference type="OrthoDB" id="343936at2"/>
<reference evidence="7" key="1">
    <citation type="submission" date="2016-10" db="EMBL/GenBank/DDBJ databases">
        <authorList>
            <person name="Varghese N."/>
            <person name="Submissions S."/>
        </authorList>
    </citation>
    <scope>NUCLEOTIDE SEQUENCE [LARGE SCALE GENOMIC DNA]</scope>
    <source>
        <strain evidence="7">DSM 26471</strain>
    </source>
</reference>
<evidence type="ECO:0000313" key="7">
    <source>
        <dbReference type="Proteomes" id="UP000199630"/>
    </source>
</evidence>
<keyword evidence="2 5" id="KW-0812">Transmembrane</keyword>
<dbReference type="Gene3D" id="1.20.120.550">
    <property type="entry name" value="Membrane associated eicosanoid/glutathione metabolism-like domain"/>
    <property type="match status" value="1"/>
</dbReference>
<evidence type="ECO:0000256" key="5">
    <source>
        <dbReference type="SAM" id="Phobius"/>
    </source>
</evidence>
<feature type="transmembrane region" description="Helical" evidence="5">
    <location>
        <begin position="88"/>
        <end position="107"/>
    </location>
</feature>
<name>A0A1I3KJ76_9RHOB</name>
<comment type="subcellular location">
    <subcellularLocation>
        <location evidence="1">Membrane</location>
    </subcellularLocation>
</comment>
<evidence type="ECO:0000256" key="4">
    <source>
        <dbReference type="ARBA" id="ARBA00023136"/>
    </source>
</evidence>
<dbReference type="Pfam" id="PF01124">
    <property type="entry name" value="MAPEG"/>
    <property type="match status" value="1"/>
</dbReference>
<organism evidence="6 7">
    <name type="scientific">Celeribacter neptunius</name>
    <dbReference type="NCBI Taxonomy" id="588602"/>
    <lineage>
        <taxon>Bacteria</taxon>
        <taxon>Pseudomonadati</taxon>
        <taxon>Pseudomonadota</taxon>
        <taxon>Alphaproteobacteria</taxon>
        <taxon>Rhodobacterales</taxon>
        <taxon>Roseobacteraceae</taxon>
        <taxon>Celeribacter</taxon>
    </lineage>
</organism>